<comment type="caution">
    <text evidence="2">The sequence shown here is derived from an EMBL/GenBank/DDBJ whole genome shotgun (WGS) entry which is preliminary data.</text>
</comment>
<protein>
    <submittedName>
        <fullName evidence="2">Uncharacterized protein</fullName>
    </submittedName>
</protein>
<keyword evidence="3" id="KW-1185">Reference proteome</keyword>
<gene>
    <name evidence="2" type="ORF">ACFSBI_13365</name>
</gene>
<evidence type="ECO:0000313" key="3">
    <source>
        <dbReference type="Proteomes" id="UP001597347"/>
    </source>
</evidence>
<feature type="transmembrane region" description="Helical" evidence="1">
    <location>
        <begin position="7"/>
        <end position="29"/>
    </location>
</feature>
<evidence type="ECO:0000256" key="1">
    <source>
        <dbReference type="SAM" id="Phobius"/>
    </source>
</evidence>
<keyword evidence="1" id="KW-1133">Transmembrane helix</keyword>
<dbReference type="EMBL" id="JBHUEA010000022">
    <property type="protein sequence ID" value="MFD1722539.1"/>
    <property type="molecule type" value="Genomic_DNA"/>
</dbReference>
<proteinExistence type="predicted"/>
<evidence type="ECO:0000313" key="2">
    <source>
        <dbReference type="EMBL" id="MFD1722539.1"/>
    </source>
</evidence>
<keyword evidence="1" id="KW-0472">Membrane</keyword>
<dbReference type="Proteomes" id="UP001597347">
    <property type="component" value="Unassembled WGS sequence"/>
</dbReference>
<dbReference type="RefSeq" id="WP_377935727.1">
    <property type="nucleotide sequence ID" value="NZ_JBHUEA010000022.1"/>
</dbReference>
<reference evidence="3" key="1">
    <citation type="journal article" date="2019" name="Int. J. Syst. Evol. Microbiol.">
        <title>The Global Catalogue of Microorganisms (GCM) 10K type strain sequencing project: providing services to taxonomists for standard genome sequencing and annotation.</title>
        <authorList>
            <consortium name="The Broad Institute Genomics Platform"/>
            <consortium name="The Broad Institute Genome Sequencing Center for Infectious Disease"/>
            <person name="Wu L."/>
            <person name="Ma J."/>
        </authorList>
    </citation>
    <scope>NUCLEOTIDE SEQUENCE [LARGE SCALE GENOMIC DNA]</scope>
    <source>
        <strain evidence="3">CGMCC 1.12471</strain>
    </source>
</reference>
<name>A0ABW4LH87_9MICO</name>
<feature type="transmembrane region" description="Helical" evidence="1">
    <location>
        <begin position="35"/>
        <end position="55"/>
    </location>
</feature>
<keyword evidence="1" id="KW-0812">Transmembrane</keyword>
<organism evidence="2 3">
    <name type="scientific">Amnibacterium endophyticum</name>
    <dbReference type="NCBI Taxonomy" id="2109337"/>
    <lineage>
        <taxon>Bacteria</taxon>
        <taxon>Bacillati</taxon>
        <taxon>Actinomycetota</taxon>
        <taxon>Actinomycetes</taxon>
        <taxon>Micrococcales</taxon>
        <taxon>Microbacteriaceae</taxon>
        <taxon>Amnibacterium</taxon>
    </lineage>
</organism>
<sequence>MSQRDPTLYAAMAVLGGLQVVSGVLNGLAHLDEPWGVALGAATTAIGIALLVLGIRRYRREKARTD</sequence>
<accession>A0ABW4LH87</accession>